<dbReference type="Proteomes" id="UP000070444">
    <property type="component" value="Unassembled WGS sequence"/>
</dbReference>
<name>A0A137P803_CONC2</name>
<evidence type="ECO:0000313" key="2">
    <source>
        <dbReference type="Proteomes" id="UP000070444"/>
    </source>
</evidence>
<gene>
    <name evidence="1" type="ORF">CONCODRAFT_6239</name>
</gene>
<protein>
    <submittedName>
        <fullName evidence="1">Uncharacterized protein</fullName>
    </submittedName>
</protein>
<reference evidence="1 2" key="1">
    <citation type="journal article" date="2015" name="Genome Biol. Evol.">
        <title>Phylogenomic analyses indicate that early fungi evolved digesting cell walls of algal ancestors of land plants.</title>
        <authorList>
            <person name="Chang Y."/>
            <person name="Wang S."/>
            <person name="Sekimoto S."/>
            <person name="Aerts A.L."/>
            <person name="Choi C."/>
            <person name="Clum A."/>
            <person name="LaButti K.M."/>
            <person name="Lindquist E.A."/>
            <person name="Yee Ngan C."/>
            <person name="Ohm R.A."/>
            <person name="Salamov A.A."/>
            <person name="Grigoriev I.V."/>
            <person name="Spatafora J.W."/>
            <person name="Berbee M.L."/>
        </authorList>
    </citation>
    <scope>NUCLEOTIDE SEQUENCE [LARGE SCALE GENOMIC DNA]</scope>
    <source>
        <strain evidence="1 2">NRRL 28638</strain>
    </source>
</reference>
<dbReference type="AlphaFoldDB" id="A0A137P803"/>
<evidence type="ECO:0000313" key="1">
    <source>
        <dbReference type="EMBL" id="KXN71136.1"/>
    </source>
</evidence>
<proteinExistence type="predicted"/>
<keyword evidence="2" id="KW-1185">Reference proteome</keyword>
<accession>A0A137P803</accession>
<organism evidence="1 2">
    <name type="scientific">Conidiobolus coronatus (strain ATCC 28846 / CBS 209.66 / NRRL 28638)</name>
    <name type="common">Delacroixia coronata</name>
    <dbReference type="NCBI Taxonomy" id="796925"/>
    <lineage>
        <taxon>Eukaryota</taxon>
        <taxon>Fungi</taxon>
        <taxon>Fungi incertae sedis</taxon>
        <taxon>Zoopagomycota</taxon>
        <taxon>Entomophthoromycotina</taxon>
        <taxon>Entomophthoromycetes</taxon>
        <taxon>Entomophthorales</taxon>
        <taxon>Ancylistaceae</taxon>
        <taxon>Conidiobolus</taxon>
    </lineage>
</organism>
<sequence>MEVVLAARNNQELTNLLAVPFTEAMGRSARDYLLQSLPQFLGLFLHKLLYNVRRNSKKVTFQQLYQITIKTLNNLIVIMEIDNKPNTSKTIKICNKIFHIMKATN</sequence>
<dbReference type="EMBL" id="KQ964483">
    <property type="protein sequence ID" value="KXN71136.1"/>
    <property type="molecule type" value="Genomic_DNA"/>
</dbReference>